<organism evidence="2 3">
    <name type="scientific">Pisum sativum</name>
    <name type="common">Garden pea</name>
    <name type="synonym">Lathyrus oleraceus</name>
    <dbReference type="NCBI Taxonomy" id="3888"/>
    <lineage>
        <taxon>Eukaryota</taxon>
        <taxon>Viridiplantae</taxon>
        <taxon>Streptophyta</taxon>
        <taxon>Embryophyta</taxon>
        <taxon>Tracheophyta</taxon>
        <taxon>Spermatophyta</taxon>
        <taxon>Magnoliopsida</taxon>
        <taxon>eudicotyledons</taxon>
        <taxon>Gunneridae</taxon>
        <taxon>Pentapetalae</taxon>
        <taxon>rosids</taxon>
        <taxon>fabids</taxon>
        <taxon>Fabales</taxon>
        <taxon>Fabaceae</taxon>
        <taxon>Papilionoideae</taxon>
        <taxon>50 kb inversion clade</taxon>
        <taxon>NPAAA clade</taxon>
        <taxon>Hologalegina</taxon>
        <taxon>IRL clade</taxon>
        <taxon>Fabeae</taxon>
        <taxon>Lathyrus</taxon>
    </lineage>
</organism>
<reference evidence="2 3" key="1">
    <citation type="journal article" date="2022" name="Nat. Genet.">
        <title>Improved pea reference genome and pan-genome highlight genomic features and evolutionary characteristics.</title>
        <authorList>
            <person name="Yang T."/>
            <person name="Liu R."/>
            <person name="Luo Y."/>
            <person name="Hu S."/>
            <person name="Wang D."/>
            <person name="Wang C."/>
            <person name="Pandey M.K."/>
            <person name="Ge S."/>
            <person name="Xu Q."/>
            <person name="Li N."/>
            <person name="Li G."/>
            <person name="Huang Y."/>
            <person name="Saxena R.K."/>
            <person name="Ji Y."/>
            <person name="Li M."/>
            <person name="Yan X."/>
            <person name="He Y."/>
            <person name="Liu Y."/>
            <person name="Wang X."/>
            <person name="Xiang C."/>
            <person name="Varshney R.K."/>
            <person name="Ding H."/>
            <person name="Gao S."/>
            <person name="Zong X."/>
        </authorList>
    </citation>
    <scope>NUCLEOTIDE SEQUENCE [LARGE SCALE GENOMIC DNA]</scope>
    <source>
        <strain evidence="2 3">cv. Zhongwan 6</strain>
    </source>
</reference>
<evidence type="ECO:0000313" key="3">
    <source>
        <dbReference type="Proteomes" id="UP001058974"/>
    </source>
</evidence>
<keyword evidence="1" id="KW-1133">Transmembrane helix</keyword>
<proteinExistence type="predicted"/>
<evidence type="ECO:0000313" key="2">
    <source>
        <dbReference type="EMBL" id="KAI5389748.1"/>
    </source>
</evidence>
<sequence>MKMWTRLFYAFCPDRAFYLNPYSSNSGILYALLMPAHSDLAWTVIANFLGRHETSLSCLPKPHIRHNDPNLDTSLAGFVLVTIYQKQHKLSSLVRTKHSAGECIVVDAYSMGESPWWFHLIWTHALLNLSATRRHRDIMIHSWPGVVVWTWMAWLVAFRICTALKHQFAMAGTFELSAFT</sequence>
<accession>A0A9D4VUM7</accession>
<gene>
    <name evidence="2" type="ORF">KIW84_075155</name>
</gene>
<evidence type="ECO:0000256" key="1">
    <source>
        <dbReference type="SAM" id="Phobius"/>
    </source>
</evidence>
<name>A0A9D4VUM7_PEA</name>
<comment type="caution">
    <text evidence="2">The sequence shown here is derived from an EMBL/GenBank/DDBJ whole genome shotgun (WGS) entry which is preliminary data.</text>
</comment>
<keyword evidence="1" id="KW-0472">Membrane</keyword>
<protein>
    <submittedName>
        <fullName evidence="2">Uncharacterized protein</fullName>
    </submittedName>
</protein>
<keyword evidence="3" id="KW-1185">Reference proteome</keyword>
<dbReference type="EMBL" id="JAMSHJ010000007">
    <property type="protein sequence ID" value="KAI5389748.1"/>
    <property type="molecule type" value="Genomic_DNA"/>
</dbReference>
<keyword evidence="1" id="KW-0812">Transmembrane</keyword>
<feature type="transmembrane region" description="Helical" evidence="1">
    <location>
        <begin position="138"/>
        <end position="157"/>
    </location>
</feature>
<dbReference type="AlphaFoldDB" id="A0A9D4VUM7"/>
<dbReference type="Proteomes" id="UP001058974">
    <property type="component" value="Chromosome 7"/>
</dbReference>
<dbReference type="Gramene" id="Psat07G0515500-T1">
    <property type="protein sequence ID" value="KAI5389748.1"/>
    <property type="gene ID" value="KIW84_075155"/>
</dbReference>